<reference evidence="2" key="1">
    <citation type="submission" date="2022-02" db="EMBL/GenBank/DDBJ databases">
        <title>Towards deciphering the DNA virus diversity associated with rodent species in the families Cricetidae and Heteromyidae.</title>
        <authorList>
            <person name="Lund M."/>
            <person name="Larsen B.B."/>
            <person name="Gryseels S."/>
            <person name="Kraberger S."/>
            <person name="Rowsey D.M."/>
            <person name="Steger L."/>
            <person name="Yule K.M."/>
            <person name="Upham N.S."/>
            <person name="Worobey M."/>
            <person name="Van Doorslaer K."/>
            <person name="Varsani A."/>
        </authorList>
    </citation>
    <scope>NUCLEOTIDE SEQUENCE</scope>
    <source>
        <strain evidence="2">NeonRodF8_52</strain>
    </source>
</reference>
<protein>
    <submittedName>
        <fullName evidence="2">Replication initiator protein</fullName>
    </submittedName>
</protein>
<evidence type="ECO:0000259" key="1">
    <source>
        <dbReference type="Pfam" id="PF23343"/>
    </source>
</evidence>
<dbReference type="InterPro" id="IPR056906">
    <property type="entry name" value="ORF2/G2P_dom"/>
</dbReference>
<organism evidence="2">
    <name type="scientific">Peromfec virus RodF8_52</name>
    <dbReference type="NCBI Taxonomy" id="2929381"/>
    <lineage>
        <taxon>Viruses</taxon>
        <taxon>Monodnaviria</taxon>
        <taxon>Sangervirae</taxon>
        <taxon>Phixviricota</taxon>
        <taxon>Malgrandaviricetes</taxon>
        <taxon>Petitvirales</taxon>
        <taxon>Microviridae</taxon>
    </lineage>
</organism>
<evidence type="ECO:0000313" key="2">
    <source>
        <dbReference type="EMBL" id="UPW41581.1"/>
    </source>
</evidence>
<name>A0A976N1Z7_9VIRU</name>
<dbReference type="EMBL" id="OM869630">
    <property type="protein sequence ID" value="UPW41581.1"/>
    <property type="molecule type" value="Genomic_DNA"/>
</dbReference>
<proteinExistence type="predicted"/>
<dbReference type="Pfam" id="PF23343">
    <property type="entry name" value="REP_ORF2-G2P"/>
    <property type="match status" value="1"/>
</dbReference>
<sequence length="282" mass="33028">MRCYSPVSIRDPVDSRHFISVPCGKCFNCLSTRRDSWSFRLQVEERHSSSSFFVTLTYSDDNVPYAWSDSHGIDMPVFSKRDCQLFMKRLRKLHPDAGLRYFLVSEYGGQFGRPHYHMILFNMPGFRYQILEDLLRTWDKGIVHVGDVTQASIKYVCKYCLTYESAEDYPERPFMLCSRRPAIGHQYLSKAVVKRFGTCPDYVIAEDGQKLSLPRYYRNKLSPSVHQKELRKLRVDDIAKAKDRNYMKKYGSYDEVVINQGKPSMAFQQISARIDSIRKKMK</sequence>
<accession>A0A976N1Z7</accession>
<feature type="domain" description="Replication-associated protein ORF2/G2P" evidence="1">
    <location>
        <begin position="52"/>
        <end position="160"/>
    </location>
</feature>